<evidence type="ECO:0000256" key="1">
    <source>
        <dbReference type="SAM" id="MobiDB-lite"/>
    </source>
</evidence>
<organism evidence="4 5">
    <name type="scientific">Byssochlamys spectabilis</name>
    <name type="common">Paecilomyces variotii</name>
    <dbReference type="NCBI Taxonomy" id="264951"/>
    <lineage>
        <taxon>Eukaryota</taxon>
        <taxon>Fungi</taxon>
        <taxon>Dikarya</taxon>
        <taxon>Ascomycota</taxon>
        <taxon>Pezizomycotina</taxon>
        <taxon>Eurotiomycetes</taxon>
        <taxon>Eurotiomycetidae</taxon>
        <taxon>Eurotiales</taxon>
        <taxon>Thermoascaceae</taxon>
        <taxon>Paecilomyces</taxon>
    </lineage>
</organism>
<dbReference type="Proteomes" id="UP000283841">
    <property type="component" value="Unassembled WGS sequence"/>
</dbReference>
<feature type="region of interest" description="Disordered" evidence="1">
    <location>
        <begin position="342"/>
        <end position="362"/>
    </location>
</feature>
<dbReference type="PANTHER" id="PTHR33119">
    <property type="entry name" value="IFI3P"/>
    <property type="match status" value="1"/>
</dbReference>
<evidence type="ECO:0000313" key="5">
    <source>
        <dbReference type="Proteomes" id="UP000283841"/>
    </source>
</evidence>
<dbReference type="Pfam" id="PF14033">
    <property type="entry name" value="DUF4246"/>
    <property type="match status" value="1"/>
</dbReference>
<dbReference type="InterPro" id="IPR025340">
    <property type="entry name" value="DUF4246"/>
</dbReference>
<dbReference type="STRING" id="264951.A0A443HS59"/>
<dbReference type="AlphaFoldDB" id="A0A443HS59"/>
<dbReference type="GeneID" id="39597650"/>
<evidence type="ECO:0000259" key="3">
    <source>
        <dbReference type="Pfam" id="PF21666"/>
    </source>
</evidence>
<keyword evidence="5" id="KW-1185">Reference proteome</keyword>
<evidence type="ECO:0000313" key="4">
    <source>
        <dbReference type="EMBL" id="RWQ94590.1"/>
    </source>
</evidence>
<gene>
    <name evidence="4" type="ORF">C8Q69DRAFT_419311</name>
</gene>
<dbReference type="InterPro" id="IPR049207">
    <property type="entry name" value="DUF4246_N"/>
</dbReference>
<dbReference type="EMBL" id="RCNU01000007">
    <property type="protein sequence ID" value="RWQ94590.1"/>
    <property type="molecule type" value="Genomic_DNA"/>
</dbReference>
<reference evidence="4 5" key="1">
    <citation type="journal article" date="2018" name="Front. Microbiol.">
        <title>Genomic and genetic insights into a cosmopolitan fungus, Paecilomyces variotii (Eurotiales).</title>
        <authorList>
            <person name="Urquhart A.S."/>
            <person name="Mondo S.J."/>
            <person name="Makela M.R."/>
            <person name="Hane J.K."/>
            <person name="Wiebenga A."/>
            <person name="He G."/>
            <person name="Mihaltcheva S."/>
            <person name="Pangilinan J."/>
            <person name="Lipzen A."/>
            <person name="Barry K."/>
            <person name="de Vries R.P."/>
            <person name="Grigoriev I.V."/>
            <person name="Idnurm A."/>
        </authorList>
    </citation>
    <scope>NUCLEOTIDE SEQUENCE [LARGE SCALE GENOMIC DNA]</scope>
    <source>
        <strain evidence="4 5">CBS 101075</strain>
    </source>
</reference>
<feature type="domain" description="DUF4246" evidence="3">
    <location>
        <begin position="30"/>
        <end position="123"/>
    </location>
</feature>
<sequence>MATTMSHFREPESIHHEATIPPSKYTRFHLPGFTLPVDWKPHGSRTEYGYLDRKRHIHGPEGYGEELFPTALDESDHHSGYASYRLITLRELTMLQIMNQITDKPNWDEKVFDEDIVSRWREEVRRGSDVTDRMMDYVIAELRHNVKSFRETGLVSVYDGGVVKSDSAVTESTRLALKEAVRPLEDVPEKDYHPGSEEKVLDLVHPSLFPLVYGRSRILRDEVIDLDNCLSHTGRGEVLPVPEYHDPAPRSTRPYGMAHTTKLYSDRFQWLPCDVQLTGESDCKITSYINNLHPIKHKALYPIIEDIIARAIPLWNLTVTPLDRRLRFKARHRRIKYKKAQYEKLPEDERPQQREDEPDDDFWERESQWEANNRVVILPEPEEFVPHDFPKVDIRELAKERGLQVIVKLANVELTPEKPEYDGGSWHVEGQMNEHICATALYYYDSENITESRLAFRQESSHDALDFSYPQDQHDWLEAVFGCEQHGPQVQEVGDVLCRQGRLLTFPNTLQHRVAPFKLADPTKPGHRKILALFLVDPHIRIISTANIPPQRRDWWVEEFHAQDPLHRLPPELTMNVMEQIDFPMRMEEAKELRLELMDERRVSAAEQTDMFHSNRFSLCEH</sequence>
<accession>A0A443HS59</accession>
<proteinExistence type="predicted"/>
<evidence type="ECO:0000259" key="2">
    <source>
        <dbReference type="Pfam" id="PF14033"/>
    </source>
</evidence>
<feature type="domain" description="DUF4246" evidence="2">
    <location>
        <begin position="133"/>
        <end position="558"/>
    </location>
</feature>
<dbReference type="RefSeq" id="XP_028484235.1">
    <property type="nucleotide sequence ID" value="XM_028628373.1"/>
</dbReference>
<feature type="compositionally biased region" description="Basic and acidic residues" evidence="1">
    <location>
        <begin position="342"/>
        <end position="355"/>
    </location>
</feature>
<dbReference type="PANTHER" id="PTHR33119:SF1">
    <property type="entry name" value="FE2OG DIOXYGENASE DOMAIN-CONTAINING PROTEIN"/>
    <property type="match status" value="1"/>
</dbReference>
<dbReference type="InterPro" id="IPR049192">
    <property type="entry name" value="DUF4246_C"/>
</dbReference>
<dbReference type="Pfam" id="PF21666">
    <property type="entry name" value="DUF4246_N"/>
    <property type="match status" value="1"/>
</dbReference>
<name>A0A443HS59_BYSSP</name>
<protein>
    <submittedName>
        <fullName evidence="4">Uncharacterized protein</fullName>
    </submittedName>
</protein>
<dbReference type="VEuPathDB" id="FungiDB:C8Q69DRAFT_419311"/>
<comment type="caution">
    <text evidence="4">The sequence shown here is derived from an EMBL/GenBank/DDBJ whole genome shotgun (WGS) entry which is preliminary data.</text>
</comment>